<evidence type="ECO:0000256" key="2">
    <source>
        <dbReference type="ARBA" id="ARBA00023315"/>
    </source>
</evidence>
<protein>
    <submittedName>
        <fullName evidence="4">Acetyltransferase (GNAT) family protein</fullName>
    </submittedName>
</protein>
<dbReference type="CDD" id="cd04301">
    <property type="entry name" value="NAT_SF"/>
    <property type="match status" value="1"/>
</dbReference>
<dbReference type="InterPro" id="IPR050832">
    <property type="entry name" value="Bact_Acetyltransf"/>
</dbReference>
<comment type="caution">
    <text evidence="4">The sequence shown here is derived from an EMBL/GenBank/DDBJ whole genome shotgun (WGS) entry which is preliminary data.</text>
</comment>
<dbReference type="SUPFAM" id="SSF55729">
    <property type="entry name" value="Acyl-CoA N-acyltransferases (Nat)"/>
    <property type="match status" value="1"/>
</dbReference>
<reference evidence="4 5" key="1">
    <citation type="submission" date="2019-03" db="EMBL/GenBank/DDBJ databases">
        <title>Genomic Encyclopedia of Archaeal and Bacterial Type Strains, Phase II (KMG-II): from individual species to whole genera.</title>
        <authorList>
            <person name="Goeker M."/>
        </authorList>
    </citation>
    <scope>NUCLEOTIDE SEQUENCE [LARGE SCALE GENOMIC DNA]</scope>
    <source>
        <strain evidence="4 5">DSM 45499</strain>
    </source>
</reference>
<dbReference type="PANTHER" id="PTHR43877:SF1">
    <property type="entry name" value="ACETYLTRANSFERASE"/>
    <property type="match status" value="1"/>
</dbReference>
<dbReference type="Proteomes" id="UP000294927">
    <property type="component" value="Unassembled WGS sequence"/>
</dbReference>
<dbReference type="AlphaFoldDB" id="A0A4R7VAT9"/>
<name>A0A4R7VAT9_9PSEU</name>
<sequence>MRLRSARPDEAVFISDLAVRSKAYWGYDEKFLAGSRVQLAVRPQDVAERRVTVAERDGTILGFYALEGEPPAGVLDLMFVDPDHLREGIGRELWDHAVVTARTVGLRRFTIDSDPFAEKFYLAMGAIRTGSSPSAVRVGRELPQLTFTVPSA</sequence>
<dbReference type="OrthoDB" id="164032at2"/>
<evidence type="ECO:0000313" key="4">
    <source>
        <dbReference type="EMBL" id="TDV46106.1"/>
    </source>
</evidence>
<evidence type="ECO:0000259" key="3">
    <source>
        <dbReference type="PROSITE" id="PS51186"/>
    </source>
</evidence>
<evidence type="ECO:0000256" key="1">
    <source>
        <dbReference type="ARBA" id="ARBA00022679"/>
    </source>
</evidence>
<keyword evidence="1 4" id="KW-0808">Transferase</keyword>
<dbReference type="Gene3D" id="3.40.630.30">
    <property type="match status" value="1"/>
</dbReference>
<dbReference type="InterPro" id="IPR016181">
    <property type="entry name" value="Acyl_CoA_acyltransferase"/>
</dbReference>
<dbReference type="GO" id="GO:0016747">
    <property type="term" value="F:acyltransferase activity, transferring groups other than amino-acyl groups"/>
    <property type="evidence" value="ECO:0007669"/>
    <property type="project" value="InterPro"/>
</dbReference>
<proteinExistence type="predicted"/>
<dbReference type="Pfam" id="PF13673">
    <property type="entry name" value="Acetyltransf_10"/>
    <property type="match status" value="1"/>
</dbReference>
<accession>A0A4R7VAT9</accession>
<keyword evidence="2" id="KW-0012">Acyltransferase</keyword>
<evidence type="ECO:0000313" key="5">
    <source>
        <dbReference type="Proteomes" id="UP000294927"/>
    </source>
</evidence>
<dbReference type="PROSITE" id="PS51186">
    <property type="entry name" value="GNAT"/>
    <property type="match status" value="1"/>
</dbReference>
<keyword evidence="5" id="KW-1185">Reference proteome</keyword>
<gene>
    <name evidence="4" type="ORF">CLV71_11164</name>
</gene>
<feature type="domain" description="N-acetyltransferase" evidence="3">
    <location>
        <begin position="1"/>
        <end position="143"/>
    </location>
</feature>
<dbReference type="EMBL" id="SOCP01000011">
    <property type="protein sequence ID" value="TDV46106.1"/>
    <property type="molecule type" value="Genomic_DNA"/>
</dbReference>
<dbReference type="RefSeq" id="WP_133905776.1">
    <property type="nucleotide sequence ID" value="NZ_SOCP01000011.1"/>
</dbReference>
<dbReference type="InterPro" id="IPR000182">
    <property type="entry name" value="GNAT_dom"/>
</dbReference>
<dbReference type="PANTHER" id="PTHR43877">
    <property type="entry name" value="AMINOALKYLPHOSPHONATE N-ACETYLTRANSFERASE-RELATED-RELATED"/>
    <property type="match status" value="1"/>
</dbReference>
<organism evidence="4 5">
    <name type="scientific">Actinophytocola oryzae</name>
    <dbReference type="NCBI Taxonomy" id="502181"/>
    <lineage>
        <taxon>Bacteria</taxon>
        <taxon>Bacillati</taxon>
        <taxon>Actinomycetota</taxon>
        <taxon>Actinomycetes</taxon>
        <taxon>Pseudonocardiales</taxon>
        <taxon>Pseudonocardiaceae</taxon>
    </lineage>
</organism>